<dbReference type="SUPFAM" id="SSF81321">
    <property type="entry name" value="Family A G protein-coupled receptor-like"/>
    <property type="match status" value="1"/>
</dbReference>
<feature type="transmembrane region" description="Helical" evidence="8">
    <location>
        <begin position="171"/>
        <end position="195"/>
    </location>
</feature>
<keyword evidence="6" id="KW-0807">Transducer</keyword>
<feature type="compositionally biased region" description="Basic and acidic residues" evidence="7">
    <location>
        <begin position="1827"/>
        <end position="1864"/>
    </location>
</feature>
<evidence type="ECO:0000313" key="11">
    <source>
        <dbReference type="Proteomes" id="UP000001593"/>
    </source>
</evidence>
<feature type="transmembrane region" description="Helical" evidence="8">
    <location>
        <begin position="2096"/>
        <end position="2117"/>
    </location>
</feature>
<comment type="subcellular location">
    <subcellularLocation>
        <location evidence="1">Membrane</location>
    </subcellularLocation>
</comment>
<dbReference type="EMBL" id="DS469608">
    <property type="protein sequence ID" value="EDO39328.1"/>
    <property type="molecule type" value="Genomic_DNA"/>
</dbReference>
<dbReference type="PANTHER" id="PTHR22935">
    <property type="entry name" value="PENICILLIN-BINDING PROTEIN"/>
    <property type="match status" value="1"/>
</dbReference>
<reference evidence="10 11" key="1">
    <citation type="journal article" date="2007" name="Science">
        <title>Sea anemone genome reveals ancestral eumetazoan gene repertoire and genomic organization.</title>
        <authorList>
            <person name="Putnam N.H."/>
            <person name="Srivastava M."/>
            <person name="Hellsten U."/>
            <person name="Dirks B."/>
            <person name="Chapman J."/>
            <person name="Salamov A."/>
            <person name="Terry A."/>
            <person name="Shapiro H."/>
            <person name="Lindquist E."/>
            <person name="Kapitonov V.V."/>
            <person name="Jurka J."/>
            <person name="Genikhovich G."/>
            <person name="Grigoriev I.V."/>
            <person name="Lucas S.M."/>
            <person name="Steele R.E."/>
            <person name="Finnerty J.R."/>
            <person name="Technau U."/>
            <person name="Martindale M.Q."/>
            <person name="Rokhsar D.S."/>
        </authorList>
    </citation>
    <scope>NUCLEOTIDE SEQUENCE [LARGE SCALE GENOMIC DNA]</scope>
    <source>
        <strain evidence="11">CH2 X CH6</strain>
    </source>
</reference>
<feature type="transmembrane region" description="Helical" evidence="8">
    <location>
        <begin position="343"/>
        <end position="364"/>
    </location>
</feature>
<evidence type="ECO:0000256" key="8">
    <source>
        <dbReference type="SAM" id="Phobius"/>
    </source>
</evidence>
<dbReference type="PROSITE" id="PS50262">
    <property type="entry name" value="G_PROTEIN_RECEP_F1_2"/>
    <property type="match status" value="1"/>
</dbReference>
<sequence>MALAVYVSAMMCRHDFGSSESVELYHEGPNSDTYHNGTFHVVPSDVELLDAMNQNHDFPAGTTKYILKEERRRRCSHSTLLTLVIMLSMLSVVMTALFIWKVTCDSRQASSWATHEQKEESLHKYQIFASNYPELTSFLLILNLVLPLLSIGGNALVILAIALVRELRVPANLLLVSLAANDALTGLVIQPSHAVSLYRALFQPYGKLCRTDGKIFIDICAMFSLTSGLTALCLITVDRYISITRPLRYFAIVTKRRTYAAIKASVAGCGTLALLCVFLPPYVPSIMIVWWVYILAICTTMVALHMRLYIISSKHSAAIVAEEKRLNPLINTKSERKALKTSLFVAMTLALSFAPITLFNLYLLNAANGEAEHLDIILMPFLVTLLLAAPSLHPFIYFIRSVRIRKALYGTLWSLTGYPKEHSGPLLGTSRNTLVLYWVPQRTLWSFTGYLKEHSGPLLGTPWKTLVPYWVPQRTLWSFTGYLKEHSGPLLGTPKNTLVPYWVPQGTLWSFTGYLKGHSGPLLGTSRNTLVLYWALYGTLWSFTGYLKEHSGPLLGTSRNTLVLYWVPQRTLWSFTGYLKEHSGPLLGTSRNTLVLYWVPQGTLWSFTGYLKEHSGPLLGTSRNTLVLYWVPQGTLWSFTGYLKEHSGPLLGTSRDTLVLYWVPQGTLWSFTGYLKEHSGPLLSTSRNTLVLYWVPHGTLWSLTGYLEEHSGTLLGTPWNTLVPYRVPQGTLWSFTGYLEEHSGILLGTSKDTLVLYWVPQGTLWSFTGYLKGHSGPLLGTSRNTLVLYWVPQGTLWSFTEYLKEHSGTLLGTSRNTLVLYWVPQGTLWYFTGYLKEHSGPLLGTSRNTLVLYWVPQGTLWSFTGYLKGHSGPLLGTSRNTLVLYWVPQGTLWSFTEYLKEHSGPLLGTSRNTLVLYWVPQGTLWSFTGYLKEHSGPLLGTSRNTLVLYWIRRSSSIDFGCTFKPRPLKLYTLPHTIQESLRSLQDLISQEIRQGKATAVSASLVYRDEVVWSGGFGVMDKSANPPVPPTPDTIFPCASVSKVITGHSGPLLSTSRNTLVLYWVPQGTLWSFTEYLKEHSGPLLGTPWNTLVPYWVPQGTLWSFTGYLKEHSGPLLGTSRDTLVLYWVPQGTLWSFTGYLKEHSGPLLSTSRNTLVLYWVPQGTLWSFTEYLKEHSGPLLGTSRNTLVLYWVPQGTLWSFTGYLKEHSGPLLGTSRNTLVLYWVPQGTLWSFTGYLKEHSGPLLSTSRNTLVLYWVPHGKLWSLTGYLKEHSGPLLGTSRNTLVLYWIRRSSSIDFGCTFKPRPLKLYTLPHTIQESLRSLQDLISQEIRQGKATAVSASLVYRDEVVWSGGFGVMDKSANPPVPPTPDTIFPCASVSKVITAVMLFKLYQDKGLSWLDTPISHFEHGFTVRNPFANTTITLADLATQRSGLPREAPCYPPAPANLCPYDHRTMLRRIRNLNLQRKPGTEPQYSNLGWALIGQTLAHAYGGGNFSSWVAKNVFQPLDMADSAFTISQSQKHKIPVGYTSLDEFSQVQDWGWLAPAGGLFSSVRDLAKMEIALMSNTMFSRWVTQEFFKPAYVLKNGKDMIGTPWEMTMYNGLMIHEKTGYVYGYNSYLAMVPELKLAFNLMCTNCNKKLDINRKFESIVSTFYDTLVNASTQDFIVPPETRPYLGLYKADSSLPIIRRMDVTINREDKQPKLAIAVNHANLFFLNYTRPLHFKVRLNTGLSCKEMFTLGVDNDPVVFDPPSADDGLSDGFTMYNAHPSGYSYFTRVRVKRNFMAFRDRLGRRRQYQHYGDLPSSMSMCQAKYVPMPFAIDSSYPRGNFEKRSYPDEGYRHKGTDSFDDRDRLGYRLDEFDRSPETPHSPSIARDNYSNNDVNSNDQRYSPRNLRPEIPREFYSSQNGKLDVPLRNPYASRNGPRDPYVSRDDPIDLHLTDNDTKSSYPSRNDPRDSFPSRNHSMDPYHHTNEPTVFRGSPQILRGPDRNSVRSDPYDSLRRALNYPVAPESPCQELKHSPRDSSKYADMRTDNDFDLELDKPADLDITGSYRNPAYDKTSENATGTIEVLGSSKEKSSKPAGHSRESSRRCCGYRVLLALILVLVILALLMTGLFIWKATSCNGNEAKGAYAYTANPTVAPFIPGACNRPDPIELKPLPKQIRDKLEELTSFVQNEVELGKATAVSASLVYRDEVIWSGGFGVMDKSANPPVPPTPDTIFPCASVSKVFTALMLFIQLNNKKISSIDDTVVQYEPEFSVNNPFNDHKITFYDLVTQMSGLPREAPCYEATPTNLCPHDYDTMMRRIKNKTLVLKPQTTPQYSNLGLGLLGQVLFKYFGSPYNNFGEWIGKEILEKLGMTKSKFTLTDSERKAIPLGYTRADEYSPVQNWGWLDPAGGLFTTVTDLAKFQISLMSDSNEFLSRELTQRFLRPVYVFYNDKVMTGMSWEIEYHKGYLIRMKKGYIYGYDSIVAMVPELRLGLSFICTDCNDKLSSSLMQPFREIVTLFHGILNNVTQKGTISWYKIYSFSLTAGSWEKDFF</sequence>
<evidence type="ECO:0000259" key="9">
    <source>
        <dbReference type="PROSITE" id="PS50262"/>
    </source>
</evidence>
<feature type="region of interest" description="Disordered" evidence="7">
    <location>
        <begin position="1826"/>
        <end position="2028"/>
    </location>
</feature>
<feature type="transmembrane region" description="Helical" evidence="8">
    <location>
        <begin position="215"/>
        <end position="237"/>
    </location>
</feature>
<dbReference type="CDD" id="cd00637">
    <property type="entry name" value="7tm_classA_rhodopsin-like"/>
    <property type="match status" value="1"/>
</dbReference>
<dbReference type="Proteomes" id="UP000001593">
    <property type="component" value="Unassembled WGS sequence"/>
</dbReference>
<feature type="compositionally biased region" description="Basic and acidic residues" evidence="7">
    <location>
        <begin position="1927"/>
        <end position="1943"/>
    </location>
</feature>
<feature type="transmembrane region" description="Helical" evidence="8">
    <location>
        <begin position="258"/>
        <end position="282"/>
    </location>
</feature>
<evidence type="ECO:0000256" key="5">
    <source>
        <dbReference type="ARBA" id="ARBA00038473"/>
    </source>
</evidence>
<gene>
    <name evidence="10" type="ORF">NEMVEDRAFT_v1g243917</name>
</gene>
<keyword evidence="6" id="KW-0297">G-protein coupled receptor</keyword>
<protein>
    <recommendedName>
        <fullName evidence="9">G-protein coupled receptors family 1 profile domain-containing protein</fullName>
    </recommendedName>
</protein>
<dbReference type="InterPro" id="IPR051478">
    <property type="entry name" value="Beta-lactamase-like_AB/R"/>
</dbReference>
<feature type="compositionally biased region" description="Low complexity" evidence="7">
    <location>
        <begin position="1874"/>
        <end position="1885"/>
    </location>
</feature>
<feature type="region of interest" description="Disordered" evidence="7">
    <location>
        <begin position="2067"/>
        <end position="2086"/>
    </location>
</feature>
<dbReference type="SUPFAM" id="SSF56601">
    <property type="entry name" value="beta-lactamase/transpeptidase-like"/>
    <property type="match status" value="3"/>
</dbReference>
<dbReference type="PROSITE" id="PS00237">
    <property type="entry name" value="G_PROTEIN_RECEP_F1_1"/>
    <property type="match status" value="1"/>
</dbReference>
<dbReference type="InterPro" id="IPR012338">
    <property type="entry name" value="Beta-lactam/transpept-like"/>
</dbReference>
<organism evidence="10 11">
    <name type="scientific">Nematostella vectensis</name>
    <name type="common">Starlet sea anemone</name>
    <dbReference type="NCBI Taxonomy" id="45351"/>
    <lineage>
        <taxon>Eukaryota</taxon>
        <taxon>Metazoa</taxon>
        <taxon>Cnidaria</taxon>
        <taxon>Anthozoa</taxon>
        <taxon>Hexacorallia</taxon>
        <taxon>Actiniaria</taxon>
        <taxon>Edwardsiidae</taxon>
        <taxon>Nematostella</taxon>
    </lineage>
</organism>
<evidence type="ECO:0000313" key="10">
    <source>
        <dbReference type="EMBL" id="EDO39328.1"/>
    </source>
</evidence>
<dbReference type="eggNOG" id="KOG3656">
    <property type="taxonomic scope" value="Eukaryota"/>
</dbReference>
<evidence type="ECO:0000256" key="7">
    <source>
        <dbReference type="SAM" id="MobiDB-lite"/>
    </source>
</evidence>
<keyword evidence="4 8" id="KW-0472">Membrane</keyword>
<feature type="domain" description="G-protein coupled receptors family 1 profile" evidence="9">
    <location>
        <begin position="153"/>
        <end position="397"/>
    </location>
</feature>
<dbReference type="Gene3D" id="3.40.710.10">
    <property type="entry name" value="DD-peptidase/beta-lactamase superfamily"/>
    <property type="match status" value="3"/>
</dbReference>
<dbReference type="InParanoid" id="A7SA90"/>
<dbReference type="InterPro" id="IPR001466">
    <property type="entry name" value="Beta-lactam-related"/>
</dbReference>
<dbReference type="InterPro" id="IPR000276">
    <property type="entry name" value="GPCR_Rhodpsn"/>
</dbReference>
<keyword evidence="11" id="KW-1185">Reference proteome</keyword>
<evidence type="ECO:0000256" key="6">
    <source>
        <dbReference type="RuleBase" id="RU000688"/>
    </source>
</evidence>
<feature type="compositionally biased region" description="Basic and acidic residues" evidence="7">
    <location>
        <begin position="2015"/>
        <end position="2028"/>
    </location>
</feature>
<feature type="compositionally biased region" description="Basic and acidic residues" evidence="7">
    <location>
        <begin position="2073"/>
        <end position="2086"/>
    </location>
</feature>
<keyword evidence="3 8" id="KW-1133">Transmembrane helix</keyword>
<evidence type="ECO:0000256" key="4">
    <source>
        <dbReference type="ARBA" id="ARBA00023136"/>
    </source>
</evidence>
<feature type="compositionally biased region" description="Basic and acidic residues" evidence="7">
    <location>
        <begin position="1951"/>
        <end position="1971"/>
    </location>
</feature>
<dbReference type="GO" id="GO:0016020">
    <property type="term" value="C:membrane"/>
    <property type="evidence" value="ECO:0007669"/>
    <property type="project" value="UniProtKB-SubCell"/>
</dbReference>
<comment type="similarity">
    <text evidence="5">Belongs to the beta-lactamase family.</text>
</comment>
<dbReference type="PRINTS" id="PR00237">
    <property type="entry name" value="GPCRRHODOPSN"/>
</dbReference>
<feature type="compositionally biased region" description="Basic and acidic residues" evidence="7">
    <location>
        <begin position="1985"/>
        <end position="2000"/>
    </location>
</feature>
<feature type="transmembrane region" description="Helical" evidence="8">
    <location>
        <begin position="80"/>
        <end position="100"/>
    </location>
</feature>
<comment type="similarity">
    <text evidence="6">Belongs to the G-protein coupled receptor 1 family.</text>
</comment>
<dbReference type="PANTHER" id="PTHR22935:SF95">
    <property type="entry name" value="BETA-LACTAMASE-LIKE 1-RELATED"/>
    <property type="match status" value="1"/>
</dbReference>
<evidence type="ECO:0000256" key="2">
    <source>
        <dbReference type="ARBA" id="ARBA00022692"/>
    </source>
</evidence>
<dbReference type="HOGENOM" id="CLU_228262_0_0_1"/>
<dbReference type="InterPro" id="IPR017452">
    <property type="entry name" value="GPCR_Rhodpsn_7TM"/>
</dbReference>
<dbReference type="Pfam" id="PF00001">
    <property type="entry name" value="7tm_1"/>
    <property type="match status" value="1"/>
</dbReference>
<proteinExistence type="inferred from homology"/>
<name>A7SA90_NEMVE</name>
<feature type="transmembrane region" description="Helical" evidence="8">
    <location>
        <begin position="138"/>
        <end position="164"/>
    </location>
</feature>
<feature type="transmembrane region" description="Helical" evidence="8">
    <location>
        <begin position="376"/>
        <end position="399"/>
    </location>
</feature>
<keyword evidence="2 6" id="KW-0812">Transmembrane</keyword>
<keyword evidence="6" id="KW-0675">Receptor</keyword>
<feature type="transmembrane region" description="Helical" evidence="8">
    <location>
        <begin position="288"/>
        <end position="306"/>
    </location>
</feature>
<dbReference type="Pfam" id="PF00144">
    <property type="entry name" value="Beta-lactamase"/>
    <property type="match status" value="2"/>
</dbReference>
<evidence type="ECO:0000256" key="3">
    <source>
        <dbReference type="ARBA" id="ARBA00022989"/>
    </source>
</evidence>
<dbReference type="SMART" id="SM01381">
    <property type="entry name" value="7TM_GPCR_Srsx"/>
    <property type="match status" value="1"/>
</dbReference>
<dbReference type="GO" id="GO:0004930">
    <property type="term" value="F:G protein-coupled receptor activity"/>
    <property type="evidence" value="ECO:0007669"/>
    <property type="project" value="UniProtKB-KW"/>
</dbReference>
<dbReference type="Gene3D" id="1.20.1070.10">
    <property type="entry name" value="Rhodopsin 7-helix transmembrane proteins"/>
    <property type="match status" value="1"/>
</dbReference>
<evidence type="ECO:0000256" key="1">
    <source>
        <dbReference type="ARBA" id="ARBA00004370"/>
    </source>
</evidence>
<accession>A7SA90</accession>